<organism evidence="2 3">
    <name type="scientific">Aspergillus udagawae</name>
    <dbReference type="NCBI Taxonomy" id="91492"/>
    <lineage>
        <taxon>Eukaryota</taxon>
        <taxon>Fungi</taxon>
        <taxon>Dikarya</taxon>
        <taxon>Ascomycota</taxon>
        <taxon>Pezizomycotina</taxon>
        <taxon>Eurotiomycetes</taxon>
        <taxon>Eurotiomycetidae</taxon>
        <taxon>Eurotiales</taxon>
        <taxon>Aspergillaceae</taxon>
        <taxon>Aspergillus</taxon>
        <taxon>Aspergillus subgen. Fumigati</taxon>
    </lineage>
</organism>
<feature type="non-terminal residue" evidence="2">
    <location>
        <position position="1"/>
    </location>
</feature>
<dbReference type="AlphaFoldDB" id="A0A8H3RJZ8"/>
<proteinExistence type="predicted"/>
<feature type="compositionally biased region" description="Low complexity" evidence="1">
    <location>
        <begin position="259"/>
        <end position="278"/>
    </location>
</feature>
<dbReference type="EMBL" id="BLKC01000013">
    <property type="protein sequence ID" value="GFF29581.1"/>
    <property type="molecule type" value="Genomic_DNA"/>
</dbReference>
<evidence type="ECO:0000313" key="3">
    <source>
        <dbReference type="Proteomes" id="UP000465221"/>
    </source>
</evidence>
<evidence type="ECO:0000313" key="2">
    <source>
        <dbReference type="EMBL" id="GFF29581.1"/>
    </source>
</evidence>
<feature type="region of interest" description="Disordered" evidence="1">
    <location>
        <begin position="190"/>
        <end position="368"/>
    </location>
</feature>
<feature type="compositionally biased region" description="Low complexity" evidence="1">
    <location>
        <begin position="197"/>
        <end position="215"/>
    </location>
</feature>
<sequence length="368" mass="39220">AYSPLPLLYFNETFRLLFCFLCIRSFEAPELRSAAWFTWDKGSYSILFCNTKSVYVTSCIVVLRFFEVVRQLVLRYLSARARQKDGRGNHVALYSHANLAVGLRDSTFPTLAGRADQTQYPPKTQEARLLVPETHGFYPTSLEREGRLAKQPFPTNLKLDHLLDPLLHPQAGSKSGVLDLLLSGLLPQTHHVPTKRPTTNPPVVTSSSPSEASTSDQTLPLITSPPVVPTASSSLTTANEEASDAIVSQNTGSTRPGYSSQDNNSSSSSEPASETPSAGETQATISTTSGGSVQESQSSSETTSAGETQATTSTTSGGSVEESQSSSETTSAGETQVTISTTSGGSVQQSQSSSETVSGEFTIDNTTD</sequence>
<comment type="caution">
    <text evidence="2">The sequence shown here is derived from an EMBL/GenBank/DDBJ whole genome shotgun (WGS) entry which is preliminary data.</text>
</comment>
<reference evidence="2 3" key="1">
    <citation type="submission" date="2020-01" db="EMBL/GenBank/DDBJ databases">
        <title>Draft genome sequence of Aspergillus udagawae IFM 46972.</title>
        <authorList>
            <person name="Takahashi H."/>
            <person name="Yaguchi T."/>
        </authorList>
    </citation>
    <scope>NUCLEOTIDE SEQUENCE [LARGE SCALE GENOMIC DNA]</scope>
    <source>
        <strain evidence="2 3">IFM 46972</strain>
    </source>
</reference>
<dbReference type="Proteomes" id="UP000465221">
    <property type="component" value="Unassembled WGS sequence"/>
</dbReference>
<gene>
    <name evidence="2" type="ORF">IFM46972_02671</name>
</gene>
<name>A0A8H3RJZ8_9EURO</name>
<protein>
    <submittedName>
        <fullName evidence="2">Putative endo-1,3(4)-beta-glucanase 2</fullName>
    </submittedName>
</protein>
<feature type="compositionally biased region" description="Polar residues" evidence="1">
    <location>
        <begin position="246"/>
        <end position="258"/>
    </location>
</feature>
<feature type="compositionally biased region" description="Low complexity" evidence="1">
    <location>
        <begin position="286"/>
        <end position="359"/>
    </location>
</feature>
<accession>A0A8H3RJZ8</accession>
<evidence type="ECO:0000256" key="1">
    <source>
        <dbReference type="SAM" id="MobiDB-lite"/>
    </source>
</evidence>
<feature type="compositionally biased region" description="Low complexity" evidence="1">
    <location>
        <begin position="229"/>
        <end position="238"/>
    </location>
</feature>